<dbReference type="Proteomes" id="UP001501083">
    <property type="component" value="Unassembled WGS sequence"/>
</dbReference>
<protein>
    <recommendedName>
        <fullName evidence="1">Trypsin-co-occurring domain-containing protein</fullName>
    </recommendedName>
</protein>
<gene>
    <name evidence="2" type="ORF">GCM10025759_17730</name>
</gene>
<evidence type="ECO:0000313" key="2">
    <source>
        <dbReference type="EMBL" id="GAA5074862.1"/>
    </source>
</evidence>
<dbReference type="EMBL" id="BAABKY010000002">
    <property type="protein sequence ID" value="GAA5074862.1"/>
    <property type="molecule type" value="Genomic_DNA"/>
</dbReference>
<dbReference type="RefSeq" id="WP_158986004.1">
    <property type="nucleotide sequence ID" value="NZ_BAABKY010000002.1"/>
</dbReference>
<keyword evidence="3" id="KW-1185">Reference proteome</keyword>
<reference evidence="3" key="1">
    <citation type="journal article" date="2019" name="Int. J. Syst. Evol. Microbiol.">
        <title>The Global Catalogue of Microorganisms (GCM) 10K type strain sequencing project: providing services to taxonomists for standard genome sequencing and annotation.</title>
        <authorList>
            <consortium name="The Broad Institute Genomics Platform"/>
            <consortium name="The Broad Institute Genome Sequencing Center for Infectious Disease"/>
            <person name="Wu L."/>
            <person name="Ma J."/>
        </authorList>
    </citation>
    <scope>NUCLEOTIDE SEQUENCE [LARGE SCALE GENOMIC DNA]</scope>
    <source>
        <strain evidence="3">JCM 19212</strain>
    </source>
</reference>
<sequence length="146" mass="15896">MRLSELIEHLRTELALARKPDADARLSLEECELEIGVEVEEHGDGELELKVLGTGVKVGGSAAHAASHKVRVRFSPLPTMTFSEQLATLKSMIEMMNKEKVSPEMASTLIGQYFPKSPNYLNSTLPGRGLTDGAFGFNPKLGGKNE</sequence>
<proteinExistence type="predicted"/>
<comment type="caution">
    <text evidence="2">The sequence shown here is derived from an EMBL/GenBank/DDBJ whole genome shotgun (WGS) entry which is preliminary data.</text>
</comment>
<feature type="domain" description="Trypsin-co-occurring" evidence="1">
    <location>
        <begin position="2"/>
        <end position="76"/>
    </location>
</feature>
<organism evidence="2 3">
    <name type="scientific">Lysobacter panacisoli</name>
    <dbReference type="NCBI Taxonomy" id="1255263"/>
    <lineage>
        <taxon>Bacteria</taxon>
        <taxon>Pseudomonadati</taxon>
        <taxon>Pseudomonadota</taxon>
        <taxon>Gammaproteobacteria</taxon>
        <taxon>Lysobacterales</taxon>
        <taxon>Lysobacteraceae</taxon>
        <taxon>Lysobacter</taxon>
    </lineage>
</organism>
<name>A0ABP9LEN4_9GAMM</name>
<evidence type="ECO:0000313" key="3">
    <source>
        <dbReference type="Proteomes" id="UP001501083"/>
    </source>
</evidence>
<dbReference type="Pfam" id="PF19631">
    <property type="entry name" value="Trypco2"/>
    <property type="match status" value="1"/>
</dbReference>
<accession>A0ABP9LEN4</accession>
<evidence type="ECO:0000259" key="1">
    <source>
        <dbReference type="Pfam" id="PF19631"/>
    </source>
</evidence>
<dbReference type="InterPro" id="IPR045608">
    <property type="entry name" value="Trypco2"/>
</dbReference>